<feature type="transmembrane region" description="Helical" evidence="10">
    <location>
        <begin position="71"/>
        <end position="90"/>
    </location>
</feature>
<dbReference type="GO" id="GO:0016020">
    <property type="term" value="C:membrane"/>
    <property type="evidence" value="ECO:0007669"/>
    <property type="project" value="UniProtKB-SubCell"/>
</dbReference>
<dbReference type="InterPro" id="IPR017871">
    <property type="entry name" value="ABC_transporter-like_CS"/>
</dbReference>
<dbReference type="CDD" id="cd18604">
    <property type="entry name" value="ABC_6TM_VMR1_D2_like"/>
    <property type="match status" value="1"/>
</dbReference>
<feature type="transmembrane region" description="Helical" evidence="10">
    <location>
        <begin position="280"/>
        <end position="300"/>
    </location>
</feature>
<dbReference type="SUPFAM" id="SSF90123">
    <property type="entry name" value="ABC transporter transmembrane region"/>
    <property type="match status" value="2"/>
</dbReference>
<dbReference type="InterPro" id="IPR003439">
    <property type="entry name" value="ABC_transporter-like_ATP-bd"/>
</dbReference>
<feature type="region of interest" description="Disordered" evidence="9">
    <location>
        <begin position="914"/>
        <end position="933"/>
    </location>
</feature>
<feature type="transmembrane region" description="Helical" evidence="10">
    <location>
        <begin position="320"/>
        <end position="341"/>
    </location>
</feature>
<dbReference type="GO" id="GO:0005524">
    <property type="term" value="F:ATP binding"/>
    <property type="evidence" value="ECO:0007669"/>
    <property type="project" value="UniProtKB-KW"/>
</dbReference>
<evidence type="ECO:0000259" key="12">
    <source>
        <dbReference type="PROSITE" id="PS50929"/>
    </source>
</evidence>
<dbReference type="Pfam" id="PF00005">
    <property type="entry name" value="ABC_tran"/>
    <property type="match status" value="2"/>
</dbReference>
<feature type="region of interest" description="Disordered" evidence="9">
    <location>
        <begin position="634"/>
        <end position="653"/>
    </location>
</feature>
<keyword evidence="3" id="KW-0813">Transport</keyword>
<evidence type="ECO:0000256" key="7">
    <source>
        <dbReference type="ARBA" id="ARBA00022989"/>
    </source>
</evidence>
<feature type="transmembrane region" description="Helical" evidence="10">
    <location>
        <begin position="1137"/>
        <end position="1156"/>
    </location>
</feature>
<feature type="transmembrane region" description="Helical" evidence="10">
    <location>
        <begin position="532"/>
        <end position="558"/>
    </location>
</feature>
<keyword evidence="7 10" id="KW-1133">Transmembrane helix</keyword>
<dbReference type="Pfam" id="PF00664">
    <property type="entry name" value="ABC_membrane"/>
    <property type="match status" value="2"/>
</dbReference>
<feature type="transmembrane region" description="Helical" evidence="10">
    <location>
        <begin position="138"/>
        <end position="155"/>
    </location>
</feature>
<feature type="compositionally biased region" description="Low complexity" evidence="9">
    <location>
        <begin position="1477"/>
        <end position="1492"/>
    </location>
</feature>
<dbReference type="CDD" id="cd03244">
    <property type="entry name" value="ABCC_MRP_domain2"/>
    <property type="match status" value="1"/>
</dbReference>
<feature type="transmembrane region" description="Helical" evidence="10">
    <location>
        <begin position="12"/>
        <end position="31"/>
    </location>
</feature>
<feature type="transmembrane region" description="Helical" evidence="10">
    <location>
        <begin position="953"/>
        <end position="974"/>
    </location>
</feature>
<dbReference type="InterPro" id="IPR050173">
    <property type="entry name" value="ABC_transporter_C-like"/>
</dbReference>
<evidence type="ECO:0000256" key="4">
    <source>
        <dbReference type="ARBA" id="ARBA00022692"/>
    </source>
</evidence>
<keyword evidence="4 10" id="KW-0812">Transmembrane</keyword>
<feature type="compositionally biased region" description="Basic and acidic residues" evidence="9">
    <location>
        <begin position="1614"/>
        <end position="1629"/>
    </location>
</feature>
<comment type="similarity">
    <text evidence="2">Belongs to the ABC transporter superfamily. ABCC family. Conjugate transporter (TC 3.A.1.208) subfamily.</text>
</comment>
<dbReference type="InterPro" id="IPR027417">
    <property type="entry name" value="P-loop_NTPase"/>
</dbReference>
<feature type="transmembrane region" description="Helical" evidence="10">
    <location>
        <begin position="175"/>
        <end position="192"/>
    </location>
</feature>
<feature type="region of interest" description="Disordered" evidence="9">
    <location>
        <begin position="1426"/>
        <end position="1508"/>
    </location>
</feature>
<feature type="compositionally biased region" description="Polar residues" evidence="9">
    <location>
        <begin position="866"/>
        <end position="882"/>
    </location>
</feature>
<dbReference type="Proteomes" id="UP000285146">
    <property type="component" value="Unassembled WGS sequence"/>
</dbReference>
<evidence type="ECO:0000259" key="11">
    <source>
        <dbReference type="PROSITE" id="PS50893"/>
    </source>
</evidence>
<feature type="compositionally biased region" description="Basic and acidic residues" evidence="9">
    <location>
        <begin position="366"/>
        <end position="394"/>
    </location>
</feature>
<evidence type="ECO:0000256" key="6">
    <source>
        <dbReference type="ARBA" id="ARBA00022840"/>
    </source>
</evidence>
<dbReference type="PROSITE" id="PS50893">
    <property type="entry name" value="ABC_TRANSPORTER_2"/>
    <property type="match status" value="2"/>
</dbReference>
<keyword evidence="6" id="KW-0067">ATP-binding</keyword>
<dbReference type="PROSITE" id="PS00211">
    <property type="entry name" value="ABC_TRANSPORTER_1"/>
    <property type="match status" value="1"/>
</dbReference>
<comment type="caution">
    <text evidence="13">The sequence shown here is derived from an EMBL/GenBank/DDBJ whole genome shotgun (WGS) entry which is preliminary data.</text>
</comment>
<dbReference type="InterPro" id="IPR003593">
    <property type="entry name" value="AAA+_ATPase"/>
</dbReference>
<feature type="domain" description="ABC transmembrane type-1" evidence="12">
    <location>
        <begin position="956"/>
        <end position="1276"/>
    </location>
</feature>
<evidence type="ECO:0000256" key="3">
    <source>
        <dbReference type="ARBA" id="ARBA00022448"/>
    </source>
</evidence>
<dbReference type="CDD" id="cd18596">
    <property type="entry name" value="ABC_6TM_VMR1_D1_like"/>
    <property type="match status" value="1"/>
</dbReference>
<feature type="domain" description="ABC transporter" evidence="11">
    <location>
        <begin position="1310"/>
        <end position="1624"/>
    </location>
</feature>
<dbReference type="STRING" id="1230097.A0A423XNR0"/>
<feature type="compositionally biased region" description="Acidic residues" evidence="9">
    <location>
        <begin position="1630"/>
        <end position="1646"/>
    </location>
</feature>
<dbReference type="InterPro" id="IPR011527">
    <property type="entry name" value="ABC1_TM_dom"/>
</dbReference>
<sequence>MTGREDVEAVAAGVEALLVVILTVPAVSHFVSRATLYKLNGYGGISGFYEDKDGEATEESTKGYSDLKPRVAAWLSSALGLGASIAAGVLSPRGNASSGFLHFLSGWADVIAWGLVFFQCTSLPRRGDYAAKYRQSNYGLVCSVLILASLVYRSRFQDVIHAPGDSKQLAEGLCWLLQAISAVAVFFALGSIPRRPDIYFKGALVDQQNTVSLLSKISFSWNSLVFDISKQRQLEMEDLPRLDNLTRSQNLHRTFTARNTEGRLWWRLLKFHWVQLAQQWCLVLVSAVLSLFPQYMMYNLLSGLEKPRTPESGISTTLEWALALCLSLALDSVVGSLLSWWTNSRLVIPLGAVLQTLVFDKALKEHETSMPPPRETEKSNDKDDSKGKGDDNSKDSQGGKGKEGKNEVRQSVINHMKLDSGRVTMFCSFNFYLPLAIVKLVLAGGFLVTLLGWKAVVAGLGSAALVIPLNTWMSKKYAKIQFGLMRYRDGKAHLLTEALQGMRQIKYSALEQHWENLIFKSRNEELAQYWKASLFMVGVMIIMNMGPLLLACVAHSVYAWEHGGNVKASVIFASLGLFDQLDEATALLPILQVYMMEAWTSCVRLEKYFMQPDKAPVAAPGDAITFDNATVAWPKKEDPDQQGAPEQTESRSMLRDVSLQFPEGQLSIIAGKTGSGKSLLLAAILGEVRLFSGTVRVPEPPAEQDLDEVKPIAPGEWLVPSLTAFVSQTPWIETGTVRENITFGLPFVESRYQKVLQACSLEKDVDLLTDGDETEVGPKGVTLSGGQRWRVALARALYSRAGIMILDDVLSAVDAHVGRCIVDQALTGELAQGRTRILATHHAEMCLPRARYLVRLHEGRVESTEEITPTDTAIASTSGSKRSSIHDASESQTMLDTPESQISSGETTVIGTEIANGISKKKKKSKEDEEKRETGRVKWKVYKTYLQASRAPLLWLLVAVFIVAGGLAGIGRVWSFKKLTEGPTAEEANNFSATLSRYDSSRVFLQDPQKGMMYADIAPQFVPLHTSTAEGHSVAFWIGMSVLFYILMVLLSVGRSIAMTAIGLRTSRVLFERMTHAILRAPLRWVDTVPAGRILNRFTSDAFMVDRRLPGDLGNFFSSVFQLIVTIAASLSVSAYVILAGVALMVVYAQIASRYINVAREVKRLNSISHSPIYDQFGSVLSGLSTIRAFHRTDFYMDRMYNLIDNSHKASWALSLSGRWMSFRLSMLGTIFVTVVAIVAVSGHVDAALAGFSLTFALRYSYRLTGLLSSMTSLELSFNAAERVIEYSEIETEPEDGKDAPAAWPAEGKIEVDNLSVAYKDSLPPVLKKLDFVVQPGERIGIVGRTGAGKSTLASVFFRLLKPREGSVRIDNIDIADLKLTQLRGRLAIIPQDPFLFSGTLRSNLDMDDTKEDYELQTTLQRVHLAKQQPADAERPSRYPAVSSHEETVVSTTEAVADATNGETSGPAPDVIENLDTEPTSAAAAVTTTTTETETEAEAETGPGSDSTDIFNNLSMEISTGGGNLSQGQRQLVCLARALLARPKIVIMDEATSAVDRATDAAIQTSLRTEFASAGCTVLVIAHRLSTVADFDRILVLERGRVAELGTPRELLERGMRRDEEGRRGKEGGEIGDGDEGEGEIEEEDGTGAFWDLVQSSAEKEKLVEMILGGQGDV</sequence>
<organism evidence="13 14">
    <name type="scientific">Cytospora leucostoma</name>
    <dbReference type="NCBI Taxonomy" id="1230097"/>
    <lineage>
        <taxon>Eukaryota</taxon>
        <taxon>Fungi</taxon>
        <taxon>Dikarya</taxon>
        <taxon>Ascomycota</taxon>
        <taxon>Pezizomycotina</taxon>
        <taxon>Sordariomycetes</taxon>
        <taxon>Sordariomycetidae</taxon>
        <taxon>Diaporthales</taxon>
        <taxon>Cytosporaceae</taxon>
        <taxon>Cytospora</taxon>
    </lineage>
</organism>
<comment type="subcellular location">
    <subcellularLocation>
        <location evidence="1">Membrane</location>
        <topology evidence="1">Multi-pass membrane protein</topology>
    </subcellularLocation>
</comment>
<dbReference type="SMART" id="SM00382">
    <property type="entry name" value="AAA"/>
    <property type="match status" value="2"/>
</dbReference>
<dbReference type="Gene3D" id="3.40.50.300">
    <property type="entry name" value="P-loop containing nucleotide triphosphate hydrolases"/>
    <property type="match status" value="2"/>
</dbReference>
<evidence type="ECO:0000256" key="9">
    <source>
        <dbReference type="SAM" id="MobiDB-lite"/>
    </source>
</evidence>
<evidence type="ECO:0000256" key="1">
    <source>
        <dbReference type="ARBA" id="ARBA00004141"/>
    </source>
</evidence>
<dbReference type="SUPFAM" id="SSF52540">
    <property type="entry name" value="P-loop containing nucleoside triphosphate hydrolases"/>
    <property type="match status" value="2"/>
</dbReference>
<dbReference type="GO" id="GO:0016887">
    <property type="term" value="F:ATP hydrolysis activity"/>
    <property type="evidence" value="ECO:0007669"/>
    <property type="project" value="InterPro"/>
</dbReference>
<proteinExistence type="inferred from homology"/>
<feature type="domain" description="ABC transmembrane type-1" evidence="12">
    <location>
        <begin position="436"/>
        <end position="581"/>
    </location>
</feature>
<feature type="transmembrane region" description="Helical" evidence="10">
    <location>
        <begin position="423"/>
        <end position="447"/>
    </location>
</feature>
<feature type="region of interest" description="Disordered" evidence="9">
    <location>
        <begin position="366"/>
        <end position="406"/>
    </location>
</feature>
<dbReference type="InterPro" id="IPR036640">
    <property type="entry name" value="ABC1_TM_sf"/>
</dbReference>
<feature type="domain" description="ABC transporter" evidence="11">
    <location>
        <begin position="624"/>
        <end position="883"/>
    </location>
</feature>
<dbReference type="PROSITE" id="PS50929">
    <property type="entry name" value="ABC_TM1F"/>
    <property type="match status" value="2"/>
</dbReference>
<dbReference type="Gene3D" id="1.20.1560.10">
    <property type="entry name" value="ABC transporter type 1, transmembrane domain"/>
    <property type="match status" value="2"/>
</dbReference>
<feature type="transmembrane region" description="Helical" evidence="10">
    <location>
        <begin position="96"/>
        <end position="118"/>
    </location>
</feature>
<feature type="transmembrane region" description="Helical" evidence="10">
    <location>
        <begin position="1034"/>
        <end position="1058"/>
    </location>
</feature>
<evidence type="ECO:0000313" key="14">
    <source>
        <dbReference type="Proteomes" id="UP000285146"/>
    </source>
</evidence>
<evidence type="ECO:0000256" key="8">
    <source>
        <dbReference type="ARBA" id="ARBA00023136"/>
    </source>
</evidence>
<keyword evidence="5" id="KW-0547">Nucleotide-binding</keyword>
<dbReference type="PANTHER" id="PTHR24223:SF456">
    <property type="entry name" value="MULTIDRUG RESISTANCE-ASSOCIATED PROTEIN LETHAL(2)03659"/>
    <property type="match status" value="1"/>
</dbReference>
<dbReference type="PANTHER" id="PTHR24223">
    <property type="entry name" value="ATP-BINDING CASSETTE SUB-FAMILY C"/>
    <property type="match status" value="1"/>
</dbReference>
<dbReference type="InParanoid" id="A0A423XNR0"/>
<evidence type="ECO:0000256" key="5">
    <source>
        <dbReference type="ARBA" id="ARBA00022741"/>
    </source>
</evidence>
<name>A0A423XNR0_9PEZI</name>
<dbReference type="OrthoDB" id="6500128at2759"/>
<feature type="region of interest" description="Disordered" evidence="9">
    <location>
        <begin position="1614"/>
        <end position="1649"/>
    </location>
</feature>
<keyword evidence="14" id="KW-1185">Reference proteome</keyword>
<keyword evidence="8 10" id="KW-0472">Membrane</keyword>
<protein>
    <submittedName>
        <fullName evidence="13">Uncharacterized protein</fullName>
    </submittedName>
</protein>
<feature type="compositionally biased region" description="Polar residues" evidence="9">
    <location>
        <begin position="890"/>
        <end position="903"/>
    </location>
</feature>
<feature type="region of interest" description="Disordered" evidence="9">
    <location>
        <begin position="863"/>
        <end position="903"/>
    </location>
</feature>
<feature type="transmembrane region" description="Helical" evidence="10">
    <location>
        <begin position="1225"/>
        <end position="1245"/>
    </location>
</feature>
<evidence type="ECO:0000256" key="2">
    <source>
        <dbReference type="ARBA" id="ARBA00009726"/>
    </source>
</evidence>
<dbReference type="CDD" id="cd03250">
    <property type="entry name" value="ABCC_MRP_domain1"/>
    <property type="match status" value="1"/>
</dbReference>
<dbReference type="GO" id="GO:0140359">
    <property type="term" value="F:ABC-type transporter activity"/>
    <property type="evidence" value="ECO:0007669"/>
    <property type="project" value="InterPro"/>
</dbReference>
<gene>
    <name evidence="13" type="ORF">VPNG_00071</name>
</gene>
<evidence type="ECO:0000313" key="13">
    <source>
        <dbReference type="EMBL" id="ROW18158.1"/>
    </source>
</evidence>
<evidence type="ECO:0000256" key="10">
    <source>
        <dbReference type="SAM" id="Phobius"/>
    </source>
</evidence>
<dbReference type="EMBL" id="LKEB01000001">
    <property type="protein sequence ID" value="ROW18158.1"/>
    <property type="molecule type" value="Genomic_DNA"/>
</dbReference>
<reference evidence="13 14" key="1">
    <citation type="submission" date="2015-09" db="EMBL/GenBank/DDBJ databases">
        <title>Host preference determinants of Valsa canker pathogens revealed by comparative genomics.</title>
        <authorList>
            <person name="Yin Z."/>
            <person name="Huang L."/>
        </authorList>
    </citation>
    <scope>NUCLEOTIDE SEQUENCE [LARGE SCALE GENOMIC DNA]</scope>
    <source>
        <strain evidence="13 14">SXYLt</strain>
    </source>
</reference>
<accession>A0A423XNR0</accession>
<feature type="transmembrane region" description="Helical" evidence="10">
    <location>
        <begin position="1113"/>
        <end position="1131"/>
    </location>
</feature>